<keyword evidence="3" id="KW-1185">Reference proteome</keyword>
<feature type="domain" description="UPF0033" evidence="1">
    <location>
        <begin position="6"/>
        <end position="68"/>
    </location>
</feature>
<dbReference type="AlphaFoldDB" id="A0A2T5GNP9"/>
<dbReference type="Pfam" id="PF01206">
    <property type="entry name" value="TusA"/>
    <property type="match status" value="1"/>
</dbReference>
<proteinExistence type="predicted"/>
<accession>A0A2T5GNP9</accession>
<gene>
    <name evidence="2" type="ORF">C8J26_1272</name>
</gene>
<evidence type="ECO:0000313" key="3">
    <source>
        <dbReference type="Proteomes" id="UP000244189"/>
    </source>
</evidence>
<name>A0A2T5GNP9_9SPHN</name>
<dbReference type="EMBL" id="QAOG01000002">
    <property type="protein sequence ID" value="PTQ60956.1"/>
    <property type="molecule type" value="Genomic_DNA"/>
</dbReference>
<dbReference type="InterPro" id="IPR036868">
    <property type="entry name" value="TusA-like_sf"/>
</dbReference>
<sequence>MSGVVRIDARGMRCPWPAIRLARALRDGARSVEVLADDPQAPAELAAVAKASNAALGIILDDFYRIFVVTCR</sequence>
<dbReference type="SUPFAM" id="SSF64307">
    <property type="entry name" value="SirA-like"/>
    <property type="match status" value="1"/>
</dbReference>
<evidence type="ECO:0000259" key="1">
    <source>
        <dbReference type="Pfam" id="PF01206"/>
    </source>
</evidence>
<evidence type="ECO:0000313" key="2">
    <source>
        <dbReference type="EMBL" id="PTQ60956.1"/>
    </source>
</evidence>
<dbReference type="Proteomes" id="UP000244189">
    <property type="component" value="Unassembled WGS sequence"/>
</dbReference>
<protein>
    <submittedName>
        <fullName evidence="2">tRNA 2-thiouridine synthesizing protein A</fullName>
    </submittedName>
</protein>
<reference evidence="2 3" key="1">
    <citation type="submission" date="2018-04" db="EMBL/GenBank/DDBJ databases">
        <title>Genomic Encyclopedia of Type Strains, Phase III (KMG-III): the genomes of soil and plant-associated and newly described type strains.</title>
        <authorList>
            <person name="Whitman W."/>
        </authorList>
    </citation>
    <scope>NUCLEOTIDE SEQUENCE [LARGE SCALE GENOMIC DNA]</scope>
    <source>
        <strain evidence="2 3">MA101b</strain>
    </source>
</reference>
<organism evidence="2 3">
    <name type="scientific">Sphingomonas aurantiaca</name>
    <dbReference type="NCBI Taxonomy" id="185949"/>
    <lineage>
        <taxon>Bacteria</taxon>
        <taxon>Pseudomonadati</taxon>
        <taxon>Pseudomonadota</taxon>
        <taxon>Alphaproteobacteria</taxon>
        <taxon>Sphingomonadales</taxon>
        <taxon>Sphingomonadaceae</taxon>
        <taxon>Sphingomonas</taxon>
    </lineage>
</organism>
<dbReference type="Gene3D" id="3.30.110.40">
    <property type="entry name" value="TusA-like domain"/>
    <property type="match status" value="1"/>
</dbReference>
<dbReference type="InterPro" id="IPR001455">
    <property type="entry name" value="TusA-like"/>
</dbReference>
<comment type="caution">
    <text evidence="2">The sequence shown here is derived from an EMBL/GenBank/DDBJ whole genome shotgun (WGS) entry which is preliminary data.</text>
</comment>